<evidence type="ECO:0000256" key="4">
    <source>
        <dbReference type="ARBA" id="ARBA00022989"/>
    </source>
</evidence>
<feature type="transmembrane region" description="Helical" evidence="6">
    <location>
        <begin position="99"/>
        <end position="116"/>
    </location>
</feature>
<feature type="transmembrane region" description="Helical" evidence="6">
    <location>
        <begin position="209"/>
        <end position="227"/>
    </location>
</feature>
<dbReference type="PANTHER" id="PTHR22911:SF6">
    <property type="entry name" value="SOLUTE CARRIER FAMILY 35 MEMBER G1"/>
    <property type="match status" value="1"/>
</dbReference>
<dbReference type="EMBL" id="RSFW01000022">
    <property type="protein sequence ID" value="RSD24863.1"/>
    <property type="molecule type" value="Genomic_DNA"/>
</dbReference>
<feature type="transmembrane region" description="Helical" evidence="6">
    <location>
        <begin position="37"/>
        <end position="56"/>
    </location>
</feature>
<dbReference type="SUPFAM" id="SSF103481">
    <property type="entry name" value="Multidrug resistance efflux transporter EmrE"/>
    <property type="match status" value="2"/>
</dbReference>
<feature type="transmembrane region" description="Helical" evidence="6">
    <location>
        <begin position="148"/>
        <end position="168"/>
    </location>
</feature>
<protein>
    <submittedName>
        <fullName evidence="8">DMT family transporter</fullName>
    </submittedName>
</protein>
<feature type="domain" description="EamA" evidence="7">
    <location>
        <begin position="151"/>
        <end position="278"/>
    </location>
</feature>
<comment type="subcellular location">
    <subcellularLocation>
        <location evidence="1">Endomembrane system</location>
        <topology evidence="1">Multi-pass membrane protein</topology>
    </subcellularLocation>
</comment>
<reference evidence="9" key="1">
    <citation type="submission" date="2018-12" db="EMBL/GenBank/DDBJ databases">
        <title>Bacillus chawlae sp. nov., Bacillus glennii sp. nov., and Bacillus saganii sp. nov. Isolated from the Vehicle Assembly Building at Kennedy Space Center where the Viking Spacecraft were Assembled.</title>
        <authorList>
            <person name="Seuylemezian A."/>
            <person name="Vaishampayan P."/>
        </authorList>
    </citation>
    <scope>NUCLEOTIDE SEQUENCE [LARGE SCALE GENOMIC DNA]</scope>
    <source>
        <strain evidence="9">DSM 13966</strain>
    </source>
</reference>
<evidence type="ECO:0000256" key="6">
    <source>
        <dbReference type="SAM" id="Phobius"/>
    </source>
</evidence>
<dbReference type="OrthoDB" id="9813604at2"/>
<comment type="similarity">
    <text evidence="2">Belongs to the EamA transporter family.</text>
</comment>
<evidence type="ECO:0000256" key="1">
    <source>
        <dbReference type="ARBA" id="ARBA00004127"/>
    </source>
</evidence>
<feature type="transmembrane region" description="Helical" evidence="6">
    <location>
        <begin position="68"/>
        <end position="87"/>
    </location>
</feature>
<evidence type="ECO:0000313" key="8">
    <source>
        <dbReference type="EMBL" id="RSD24863.1"/>
    </source>
</evidence>
<feature type="transmembrane region" description="Helical" evidence="6">
    <location>
        <begin position="123"/>
        <end position="142"/>
    </location>
</feature>
<feature type="transmembrane region" description="Helical" evidence="6">
    <location>
        <begin position="262"/>
        <end position="279"/>
    </location>
</feature>
<accession>A0A3R9FCE0</accession>
<dbReference type="AlphaFoldDB" id="A0A3R9FCE0"/>
<dbReference type="Pfam" id="PF00892">
    <property type="entry name" value="EamA"/>
    <property type="match status" value="2"/>
</dbReference>
<evidence type="ECO:0000256" key="5">
    <source>
        <dbReference type="ARBA" id="ARBA00023136"/>
    </source>
</evidence>
<organism evidence="8 9">
    <name type="scientific">Mesobacillus subterraneus</name>
    <dbReference type="NCBI Taxonomy" id="285983"/>
    <lineage>
        <taxon>Bacteria</taxon>
        <taxon>Bacillati</taxon>
        <taxon>Bacillota</taxon>
        <taxon>Bacilli</taxon>
        <taxon>Bacillales</taxon>
        <taxon>Bacillaceae</taxon>
        <taxon>Mesobacillus</taxon>
    </lineage>
</organism>
<proteinExistence type="inferred from homology"/>
<dbReference type="PANTHER" id="PTHR22911">
    <property type="entry name" value="ACYL-MALONYL CONDENSING ENZYME-RELATED"/>
    <property type="match status" value="1"/>
</dbReference>
<comment type="caution">
    <text evidence="8">The sequence shown here is derived from an EMBL/GenBank/DDBJ whole genome shotgun (WGS) entry which is preliminary data.</text>
</comment>
<evidence type="ECO:0000256" key="2">
    <source>
        <dbReference type="ARBA" id="ARBA00007362"/>
    </source>
</evidence>
<keyword evidence="4 6" id="KW-1133">Transmembrane helix</keyword>
<feature type="domain" description="EamA" evidence="7">
    <location>
        <begin position="10"/>
        <end position="138"/>
    </location>
</feature>
<name>A0A3R9FCE0_9BACI</name>
<gene>
    <name evidence="8" type="ORF">EJA10_18810</name>
</gene>
<evidence type="ECO:0000259" key="7">
    <source>
        <dbReference type="Pfam" id="PF00892"/>
    </source>
</evidence>
<sequence length="293" mass="32561">MVGGYQVKQGIILAIASSFIFSTMNVFVKAASEEIPVTEIVFFRSVIGALIIYFFMKRDKIPFSKKGIPLLVLRGALGALYLLAYFFTIAHMPLGDASILAHLSPFFAILLSSYFLKERMSKEMFMIFPLFILGAVLLIDPFRFDSYTVYALVGFLSAFLAACAATSIRFLSAAHHKYEIVFYFLAAGTIVAVPLMWNEFVLPSLIGWFYLICIGVVSLIGQIVLTSAFTHENIIVVEVVRYIGIFFNIMWGFVIWGETTSFLSVVGGAIIIAASIISSKQKNTVDTLKRQVN</sequence>
<evidence type="ECO:0000313" key="9">
    <source>
        <dbReference type="Proteomes" id="UP000279911"/>
    </source>
</evidence>
<dbReference type="InterPro" id="IPR000620">
    <property type="entry name" value="EamA_dom"/>
</dbReference>
<evidence type="ECO:0000256" key="3">
    <source>
        <dbReference type="ARBA" id="ARBA00022692"/>
    </source>
</evidence>
<keyword evidence="3 6" id="KW-0812">Transmembrane</keyword>
<dbReference type="Proteomes" id="UP000279911">
    <property type="component" value="Unassembled WGS sequence"/>
</dbReference>
<keyword evidence="5 6" id="KW-0472">Membrane</keyword>
<dbReference type="GO" id="GO:0016020">
    <property type="term" value="C:membrane"/>
    <property type="evidence" value="ECO:0007669"/>
    <property type="project" value="UniProtKB-SubCell"/>
</dbReference>
<dbReference type="InterPro" id="IPR037185">
    <property type="entry name" value="EmrE-like"/>
</dbReference>
<feature type="transmembrane region" description="Helical" evidence="6">
    <location>
        <begin position="239"/>
        <end position="256"/>
    </location>
</feature>
<feature type="transmembrane region" description="Helical" evidence="6">
    <location>
        <begin position="180"/>
        <end position="197"/>
    </location>
</feature>
<feature type="transmembrane region" description="Helical" evidence="6">
    <location>
        <begin position="12"/>
        <end position="31"/>
    </location>
</feature>